<dbReference type="InterPro" id="IPR049978">
    <property type="entry name" value="SCO6880-like"/>
</dbReference>
<keyword evidence="2" id="KW-1133">Transmembrane helix</keyword>
<name>A0A1T4QPE5_9ACTN</name>
<dbReference type="EMBL" id="FUWS01000005">
    <property type="protein sequence ID" value="SKA05642.1"/>
    <property type="molecule type" value="Genomic_DNA"/>
</dbReference>
<keyword evidence="2" id="KW-0472">Membrane</keyword>
<evidence type="ECO:0000313" key="3">
    <source>
        <dbReference type="EMBL" id="SKA05642.1"/>
    </source>
</evidence>
<reference evidence="3 4" key="1">
    <citation type="submission" date="2017-02" db="EMBL/GenBank/DDBJ databases">
        <authorList>
            <person name="Peterson S.W."/>
        </authorList>
    </citation>
    <scope>NUCLEOTIDE SEQUENCE [LARGE SCALE GENOMIC DNA]</scope>
    <source>
        <strain evidence="3 4">DSM 45154</strain>
    </source>
</reference>
<dbReference type="OrthoDB" id="4505949at2"/>
<evidence type="ECO:0000256" key="1">
    <source>
        <dbReference type="SAM" id="MobiDB-lite"/>
    </source>
</evidence>
<sequence>MSQPRMYGGWRKQRSIGIAGLGLGATLGLMGGLIVLVVAASINPAWLLYLAPPFLLAALFMAIPVQGESLAAWSAARFRWWLTRMKGHSKYQAGVMIEHPRAFQLPGILAPISLLDVEDGRGGRYGVAWHRRTGHMTATLRTAPNSTWLAESHDVDTWVANWHAWLARLGYMPWVSWVAVTVETAPDPGSTLRDQVLSTLNPQAPAEAHKIMNDLVAAAPAVSANVETRVSITFDPRKFPAAPKTRLEAVAELGNYLNELEASLGNCGVSVLGRSTPQHLVATVRNAYEPDARGETNRLLTTDPETIRTDDWADAGPMGAEIFHDHYRHDGGVSVAWVWQEAPRTNVTSSVLAKLLAPTRYTKRTTLLYRPWPAASAAATLESQRTAAQYRSELSRRVRHQVSARDRQDEERAAQAAREESMGAGLVQMSMYVTVTVTDEEKLPGAIAQTESAAESSRIRLRRAWGSQDVAFATTLPLGICPPWLLQRLNGW</sequence>
<evidence type="ECO:0000313" key="4">
    <source>
        <dbReference type="Proteomes" id="UP000190637"/>
    </source>
</evidence>
<dbReference type="RefSeq" id="WP_078761670.1">
    <property type="nucleotide sequence ID" value="NZ_FUWS01000005.1"/>
</dbReference>
<evidence type="ECO:0000256" key="2">
    <source>
        <dbReference type="SAM" id="Phobius"/>
    </source>
</evidence>
<dbReference type="Proteomes" id="UP000190637">
    <property type="component" value="Unassembled WGS sequence"/>
</dbReference>
<evidence type="ECO:0008006" key="5">
    <source>
        <dbReference type="Google" id="ProtNLM"/>
    </source>
</evidence>
<keyword evidence="4" id="KW-1185">Reference proteome</keyword>
<feature type="transmembrane region" description="Helical" evidence="2">
    <location>
        <begin position="21"/>
        <end position="42"/>
    </location>
</feature>
<accession>A0A1T4QPE5</accession>
<proteinExistence type="predicted"/>
<feature type="transmembrane region" description="Helical" evidence="2">
    <location>
        <begin position="54"/>
        <end position="76"/>
    </location>
</feature>
<dbReference type="AlphaFoldDB" id="A0A1T4QPE5"/>
<protein>
    <recommendedName>
        <fullName evidence="5">Type VII secretion protein EccE</fullName>
    </recommendedName>
</protein>
<organism evidence="3 4">
    <name type="scientific">Marinactinospora thermotolerans DSM 45154</name>
    <dbReference type="NCBI Taxonomy" id="1122192"/>
    <lineage>
        <taxon>Bacteria</taxon>
        <taxon>Bacillati</taxon>
        <taxon>Actinomycetota</taxon>
        <taxon>Actinomycetes</taxon>
        <taxon>Streptosporangiales</taxon>
        <taxon>Nocardiopsidaceae</taxon>
        <taxon>Marinactinospora</taxon>
    </lineage>
</organism>
<gene>
    <name evidence="3" type="ORF">SAMN02745673_02357</name>
</gene>
<feature type="compositionally biased region" description="Basic and acidic residues" evidence="1">
    <location>
        <begin position="403"/>
        <end position="420"/>
    </location>
</feature>
<dbReference type="NCBIfam" id="NF042935">
    <property type="entry name" value="SCO6880_fam"/>
    <property type="match status" value="1"/>
</dbReference>
<keyword evidence="2" id="KW-0812">Transmembrane</keyword>
<dbReference type="STRING" id="1122192.SAMN02745673_02357"/>
<feature type="region of interest" description="Disordered" evidence="1">
    <location>
        <begin position="398"/>
        <end position="420"/>
    </location>
</feature>